<dbReference type="GO" id="GO:0030313">
    <property type="term" value="C:cell envelope"/>
    <property type="evidence" value="ECO:0007669"/>
    <property type="project" value="UniProtKB-SubCell"/>
</dbReference>
<dbReference type="Gene3D" id="3.90.76.10">
    <property type="entry name" value="Dipeptide-binding Protein, Domain 1"/>
    <property type="match status" value="1"/>
</dbReference>
<dbReference type="EMBL" id="AP019376">
    <property type="protein sequence ID" value="BBH85976.1"/>
    <property type="molecule type" value="Genomic_DNA"/>
</dbReference>
<dbReference type="GO" id="GO:0015833">
    <property type="term" value="P:peptide transport"/>
    <property type="evidence" value="ECO:0007669"/>
    <property type="project" value="TreeGrafter"/>
</dbReference>
<reference evidence="7" key="1">
    <citation type="submission" date="2018-12" db="EMBL/GenBank/DDBJ databases">
        <title>Novel natural products biosynthetic potential of the class Ktedonobacteria.</title>
        <authorList>
            <person name="Zheng Y."/>
            <person name="Saitou A."/>
            <person name="Wang C.M."/>
            <person name="Toyoda A."/>
            <person name="Minakuchi Y."/>
            <person name="Sekiguchi Y."/>
            <person name="Ueda K."/>
            <person name="Takano H."/>
            <person name="Sakai Y."/>
            <person name="Yokota A."/>
            <person name="Yabe S."/>
        </authorList>
    </citation>
    <scope>NUCLEOTIDE SEQUENCE</scope>
    <source>
        <strain evidence="7">COM3</strain>
    </source>
</reference>
<dbReference type="AlphaFoldDB" id="A0A455SDY5"/>
<accession>A0A455SDY5</accession>
<organism evidence="7">
    <name type="scientific">Thermosporothrix sp. COM3</name>
    <dbReference type="NCBI Taxonomy" id="2490863"/>
    <lineage>
        <taxon>Bacteria</taxon>
        <taxon>Bacillati</taxon>
        <taxon>Chloroflexota</taxon>
        <taxon>Ktedonobacteria</taxon>
        <taxon>Ktedonobacterales</taxon>
        <taxon>Thermosporotrichaceae</taxon>
        <taxon>Thermosporothrix</taxon>
    </lineage>
</organism>
<dbReference type="PANTHER" id="PTHR30290:SF10">
    <property type="entry name" value="PERIPLASMIC OLIGOPEPTIDE-BINDING PROTEIN-RELATED"/>
    <property type="match status" value="1"/>
</dbReference>
<dbReference type="InterPro" id="IPR039424">
    <property type="entry name" value="SBP_5"/>
</dbReference>
<feature type="signal peptide" evidence="5">
    <location>
        <begin position="1"/>
        <end position="25"/>
    </location>
</feature>
<evidence type="ECO:0000313" key="7">
    <source>
        <dbReference type="EMBL" id="BBH85976.1"/>
    </source>
</evidence>
<evidence type="ECO:0000256" key="2">
    <source>
        <dbReference type="ARBA" id="ARBA00005695"/>
    </source>
</evidence>
<evidence type="ECO:0000256" key="1">
    <source>
        <dbReference type="ARBA" id="ARBA00004196"/>
    </source>
</evidence>
<evidence type="ECO:0000256" key="5">
    <source>
        <dbReference type="SAM" id="SignalP"/>
    </source>
</evidence>
<comment type="subcellular location">
    <subcellularLocation>
        <location evidence="1">Cell envelope</location>
    </subcellularLocation>
</comment>
<dbReference type="PROSITE" id="PS51257">
    <property type="entry name" value="PROKAR_LIPOPROTEIN"/>
    <property type="match status" value="1"/>
</dbReference>
<comment type="similarity">
    <text evidence="2">Belongs to the bacterial solute-binding protein 5 family.</text>
</comment>
<feature type="chain" id="PRO_5019849199" evidence="5">
    <location>
        <begin position="26"/>
        <end position="577"/>
    </location>
</feature>
<dbReference type="GO" id="GO:0043190">
    <property type="term" value="C:ATP-binding cassette (ABC) transporter complex"/>
    <property type="evidence" value="ECO:0007669"/>
    <property type="project" value="InterPro"/>
</dbReference>
<dbReference type="GO" id="GO:0042597">
    <property type="term" value="C:periplasmic space"/>
    <property type="evidence" value="ECO:0007669"/>
    <property type="project" value="UniProtKB-ARBA"/>
</dbReference>
<protein>
    <submittedName>
        <fullName evidence="7">ABC transporter substrate-binding protein</fullName>
    </submittedName>
</protein>
<keyword evidence="3" id="KW-0813">Transport</keyword>
<dbReference type="Gene3D" id="3.10.105.10">
    <property type="entry name" value="Dipeptide-binding Protein, Domain 3"/>
    <property type="match status" value="1"/>
</dbReference>
<dbReference type="CDD" id="cd08504">
    <property type="entry name" value="PBP2_OppA"/>
    <property type="match status" value="1"/>
</dbReference>
<sequence length="577" mass="64621">MKPQTFSLRKAAPITLLLMVFLLGACGGTTQQSVSTKKASDDKQVFVMPIAGVNDYKTLDPALGNDTISNQAIQLLYTGLLAFDDDLNVKPQLAQSYDVASDGTTYTFKLKPNLKFSDGSPLTAEDVVYSINRALDPKTKSSIATVYMGLIKDADKFNAGKLNSLINHSLFAPDPQTVKIIAGTRAQYFLQSLTYPTSAVVNKKLIDKYGDSWTEHVGEGGSSGPFSMSKYTRGQTAIYEPNPYYYGQKPQLKKIVHAFYQNNDTAYNAYQSNQVDFVNVPPQKISQAQDLPKKQFEDYPQLAGYYITMNYLTKPFDNIKIRQAFALALDKEQIVDNIQKGTGIPTNHIVPRGQPGYNEKLTGPAGVDTLRGDQKKAKQLFEEGMKEAGYTRSTFPQIKYTTTYSTSTGKQAVEAEQQMWQNVLGVKVLIDNIDWNRFLSNLNSTINSSKGMMMWQGGWSADYPDPQDWLTLQFGAGSNNNYWNYGQTPAQRQNQELMKKADYEHDNAKRMQMYNQAEQQLVDEAAWIPIQQAKSVAVHKPCLIGFKRNALDLIPPDNWSKIYISTETPCADASRYR</sequence>
<dbReference type="PANTHER" id="PTHR30290">
    <property type="entry name" value="PERIPLASMIC BINDING COMPONENT OF ABC TRANSPORTER"/>
    <property type="match status" value="1"/>
</dbReference>
<evidence type="ECO:0000259" key="6">
    <source>
        <dbReference type="Pfam" id="PF00496"/>
    </source>
</evidence>
<proteinExistence type="inferred from homology"/>
<keyword evidence="4 5" id="KW-0732">Signal</keyword>
<dbReference type="InterPro" id="IPR030678">
    <property type="entry name" value="Peptide/Ni-bd"/>
</dbReference>
<dbReference type="GO" id="GO:1904680">
    <property type="term" value="F:peptide transmembrane transporter activity"/>
    <property type="evidence" value="ECO:0007669"/>
    <property type="project" value="TreeGrafter"/>
</dbReference>
<evidence type="ECO:0000256" key="3">
    <source>
        <dbReference type="ARBA" id="ARBA00022448"/>
    </source>
</evidence>
<gene>
    <name evidence="7" type="ORF">KTC_07270</name>
</gene>
<name>A0A455SDY5_9CHLR</name>
<feature type="domain" description="Solute-binding protein family 5" evidence="6">
    <location>
        <begin position="88"/>
        <end position="480"/>
    </location>
</feature>
<dbReference type="Pfam" id="PF00496">
    <property type="entry name" value="SBP_bac_5"/>
    <property type="match status" value="1"/>
</dbReference>
<dbReference type="SUPFAM" id="SSF53850">
    <property type="entry name" value="Periplasmic binding protein-like II"/>
    <property type="match status" value="1"/>
</dbReference>
<dbReference type="InterPro" id="IPR000914">
    <property type="entry name" value="SBP_5_dom"/>
</dbReference>
<evidence type="ECO:0000256" key="4">
    <source>
        <dbReference type="ARBA" id="ARBA00022729"/>
    </source>
</evidence>
<dbReference type="Gene3D" id="3.40.190.10">
    <property type="entry name" value="Periplasmic binding protein-like II"/>
    <property type="match status" value="1"/>
</dbReference>
<dbReference type="PIRSF" id="PIRSF002741">
    <property type="entry name" value="MppA"/>
    <property type="match status" value="1"/>
</dbReference>